<evidence type="ECO:0000313" key="10">
    <source>
        <dbReference type="EMBL" id="KAF0852950.1"/>
    </source>
</evidence>
<accession>A0A8K0AHE9</accession>
<reference evidence="10" key="1">
    <citation type="submission" date="2019-09" db="EMBL/GenBank/DDBJ databases">
        <title>The Mitochondrial Proteome of the Jakobid, Andalucia godoyi, a Protist With the Most Gene-Rich and Bacteria-Like Mitochondrial Genome.</title>
        <authorList>
            <person name="Gray M.W."/>
            <person name="Burger G."/>
            <person name="Derelle R."/>
            <person name="Klimes V."/>
            <person name="Leger M."/>
            <person name="Sarrasin M."/>
            <person name="Vlcek C."/>
            <person name="Roger A.J."/>
            <person name="Elias M."/>
            <person name="Lang B.F."/>
        </authorList>
    </citation>
    <scope>NUCLEOTIDE SEQUENCE</scope>
    <source>
        <strain evidence="10">And28</strain>
    </source>
</reference>
<sequence>MLARVLFRRVMSSASSSSSSSSSTIAKGAVGVLSGVPESQLSRVARIYIPCRTPEQQGTAKTHKWRLDFSNDVKWANPLMGWTSSADPLSNMVLSFDSKEQAVAFATKLGWDCKVEEPIVKKEPKRIRQYADNFAFTQAKKEDDF</sequence>
<comment type="function">
    <text evidence="9">Accessory subunit of the mitochondrial membrane respiratory chain NADH dehydrogenase (Complex I), that is believed not to be involved in catalysis. Complex I functions in the transfer of electrons from NADH to the respiratory chain. The immediate electron acceptor for the enzyme is believed to be ubiquinone.</text>
</comment>
<dbReference type="Pfam" id="PF04800">
    <property type="entry name" value="NDUS4"/>
    <property type="match status" value="1"/>
</dbReference>
<keyword evidence="8 9" id="KW-0472">Membrane</keyword>
<evidence type="ECO:0000256" key="2">
    <source>
        <dbReference type="ARBA" id="ARBA00022448"/>
    </source>
</evidence>
<comment type="subcellular location">
    <subcellularLocation>
        <location evidence="9">Mitochondrion inner membrane</location>
        <topology evidence="9">Peripheral membrane protein</topology>
        <orientation evidence="9">Matrix side</orientation>
    </subcellularLocation>
</comment>
<dbReference type="InterPro" id="IPR038532">
    <property type="entry name" value="NDUFS4-like_sf"/>
</dbReference>
<dbReference type="EMBL" id="VRVR01000008">
    <property type="protein sequence ID" value="KAF0852950.1"/>
    <property type="molecule type" value="Genomic_DNA"/>
</dbReference>
<gene>
    <name evidence="10" type="ORF">ANDGO_07076</name>
</gene>
<keyword evidence="6 9" id="KW-0249">Electron transport</keyword>
<dbReference type="PANTHER" id="PTHR12219:SF8">
    <property type="entry name" value="NADH DEHYDROGENASE [UBIQUINONE] IRON-SULFUR PROTEIN 4, MITOCHONDRIAL"/>
    <property type="match status" value="1"/>
</dbReference>
<dbReference type="PANTHER" id="PTHR12219">
    <property type="entry name" value="NADH-UBIQUINONE OXIDOREDUCTASE"/>
    <property type="match status" value="1"/>
</dbReference>
<evidence type="ECO:0000256" key="7">
    <source>
        <dbReference type="ARBA" id="ARBA00023128"/>
    </source>
</evidence>
<organism evidence="10 11">
    <name type="scientific">Andalucia godoyi</name>
    <name type="common">Flagellate</name>
    <dbReference type="NCBI Taxonomy" id="505711"/>
    <lineage>
        <taxon>Eukaryota</taxon>
        <taxon>Discoba</taxon>
        <taxon>Jakobida</taxon>
        <taxon>Andalucina</taxon>
        <taxon>Andaluciidae</taxon>
        <taxon>Andalucia</taxon>
    </lineage>
</organism>
<keyword evidence="11" id="KW-1185">Reference proteome</keyword>
<evidence type="ECO:0000313" key="11">
    <source>
        <dbReference type="Proteomes" id="UP000799049"/>
    </source>
</evidence>
<dbReference type="AlphaFoldDB" id="A0A8K0AHE9"/>
<keyword evidence="5 9" id="KW-0809">Transit peptide</keyword>
<name>A0A8K0AHE9_ANDGO</name>
<dbReference type="GO" id="GO:0022900">
    <property type="term" value="P:electron transport chain"/>
    <property type="evidence" value="ECO:0007669"/>
    <property type="project" value="InterPro"/>
</dbReference>
<dbReference type="Gene3D" id="3.30.160.190">
    <property type="entry name" value="atu1810 like domain"/>
    <property type="match status" value="1"/>
</dbReference>
<protein>
    <recommendedName>
        <fullName evidence="9">NADH dehydrogenase [ubiquinone] iron-sulfur protein 4, mitochondrial</fullName>
    </recommendedName>
</protein>
<keyword evidence="2 9" id="KW-0813">Transport</keyword>
<comment type="caution">
    <text evidence="10">The sequence shown here is derived from an EMBL/GenBank/DDBJ whole genome shotgun (WGS) entry which is preliminary data.</text>
</comment>
<evidence type="ECO:0000256" key="4">
    <source>
        <dbReference type="ARBA" id="ARBA00022792"/>
    </source>
</evidence>
<evidence type="ECO:0000256" key="8">
    <source>
        <dbReference type="ARBA" id="ARBA00023136"/>
    </source>
</evidence>
<keyword evidence="4 9" id="KW-0999">Mitochondrion inner membrane</keyword>
<evidence type="ECO:0000256" key="5">
    <source>
        <dbReference type="ARBA" id="ARBA00022946"/>
    </source>
</evidence>
<proteinExistence type="inferred from homology"/>
<evidence type="ECO:0000256" key="9">
    <source>
        <dbReference type="RuleBase" id="RU367010"/>
    </source>
</evidence>
<dbReference type="OrthoDB" id="3089at2759"/>
<keyword evidence="7 9" id="KW-0496">Mitochondrion</keyword>
<comment type="similarity">
    <text evidence="1 9">Belongs to the complex I NDUFS4 subunit family.</text>
</comment>
<keyword evidence="3 9" id="KW-0679">Respiratory chain</keyword>
<dbReference type="InterPro" id="IPR006885">
    <property type="entry name" value="NADH_UbQ_FeS_4_mit-like"/>
</dbReference>
<evidence type="ECO:0000256" key="1">
    <source>
        <dbReference type="ARBA" id="ARBA00005882"/>
    </source>
</evidence>
<evidence type="ECO:0000256" key="3">
    <source>
        <dbReference type="ARBA" id="ARBA00022660"/>
    </source>
</evidence>
<dbReference type="Proteomes" id="UP000799049">
    <property type="component" value="Unassembled WGS sequence"/>
</dbReference>
<dbReference type="GO" id="GO:0005743">
    <property type="term" value="C:mitochondrial inner membrane"/>
    <property type="evidence" value="ECO:0007669"/>
    <property type="project" value="UniProtKB-SubCell"/>
</dbReference>
<evidence type="ECO:0000256" key="6">
    <source>
        <dbReference type="ARBA" id="ARBA00022982"/>
    </source>
</evidence>